<proteinExistence type="predicted"/>
<dbReference type="AlphaFoldDB" id="A0A445AZ10"/>
<dbReference type="GO" id="GO:0010073">
    <property type="term" value="P:meristem maintenance"/>
    <property type="evidence" value="ECO:0007669"/>
    <property type="project" value="InterPro"/>
</dbReference>
<reference evidence="1 2" key="1">
    <citation type="submission" date="2019-01" db="EMBL/GenBank/DDBJ databases">
        <title>Sequencing of cultivated peanut Arachis hypogaea provides insights into genome evolution and oil improvement.</title>
        <authorList>
            <person name="Chen X."/>
        </authorList>
    </citation>
    <scope>NUCLEOTIDE SEQUENCE [LARGE SCALE GENOMIC DNA]</scope>
    <source>
        <strain evidence="2">cv. Fuhuasheng</strain>
        <tissue evidence="1">Leaves</tissue>
    </source>
</reference>
<dbReference type="InterPro" id="IPR044824">
    <property type="entry name" value="MAIN-like"/>
</dbReference>
<sequence length="89" mass="10378">MHTFHISFGECMITLHDVVYQLGLPINEQYVNGCLTDFKRYIEGGRLAWVYFEQLLGVLPPADCIDKFTVKCTWMQETFPSSGRRRRDS</sequence>
<dbReference type="PANTHER" id="PTHR46033">
    <property type="entry name" value="PROTEIN MAIN-LIKE 2"/>
    <property type="match status" value="1"/>
</dbReference>
<dbReference type="Proteomes" id="UP000289738">
    <property type="component" value="Chromosome B01"/>
</dbReference>
<name>A0A445AZ10_ARAHY</name>
<keyword evidence="2" id="KW-1185">Reference proteome</keyword>
<comment type="caution">
    <text evidence="1">The sequence shown here is derived from an EMBL/GenBank/DDBJ whole genome shotgun (WGS) entry which is preliminary data.</text>
</comment>
<evidence type="ECO:0008006" key="3">
    <source>
        <dbReference type="Google" id="ProtNLM"/>
    </source>
</evidence>
<evidence type="ECO:0000313" key="1">
    <source>
        <dbReference type="EMBL" id="RYR31630.1"/>
    </source>
</evidence>
<accession>A0A445AZ10</accession>
<gene>
    <name evidence="1" type="ORF">Ahy_B01g056472</name>
</gene>
<dbReference type="EMBL" id="SDMP01000011">
    <property type="protein sequence ID" value="RYR31630.1"/>
    <property type="molecule type" value="Genomic_DNA"/>
</dbReference>
<dbReference type="PANTHER" id="PTHR46033:SF8">
    <property type="entry name" value="PROTEIN MAINTENANCE OF MERISTEMS-LIKE"/>
    <property type="match status" value="1"/>
</dbReference>
<evidence type="ECO:0000313" key="2">
    <source>
        <dbReference type="Proteomes" id="UP000289738"/>
    </source>
</evidence>
<protein>
    <recommendedName>
        <fullName evidence="3">Aminotransferase-like plant mobile domain-containing protein</fullName>
    </recommendedName>
</protein>
<organism evidence="1 2">
    <name type="scientific">Arachis hypogaea</name>
    <name type="common">Peanut</name>
    <dbReference type="NCBI Taxonomy" id="3818"/>
    <lineage>
        <taxon>Eukaryota</taxon>
        <taxon>Viridiplantae</taxon>
        <taxon>Streptophyta</taxon>
        <taxon>Embryophyta</taxon>
        <taxon>Tracheophyta</taxon>
        <taxon>Spermatophyta</taxon>
        <taxon>Magnoliopsida</taxon>
        <taxon>eudicotyledons</taxon>
        <taxon>Gunneridae</taxon>
        <taxon>Pentapetalae</taxon>
        <taxon>rosids</taxon>
        <taxon>fabids</taxon>
        <taxon>Fabales</taxon>
        <taxon>Fabaceae</taxon>
        <taxon>Papilionoideae</taxon>
        <taxon>50 kb inversion clade</taxon>
        <taxon>dalbergioids sensu lato</taxon>
        <taxon>Dalbergieae</taxon>
        <taxon>Pterocarpus clade</taxon>
        <taxon>Arachis</taxon>
    </lineage>
</organism>